<proteinExistence type="predicted"/>
<keyword evidence="2" id="KW-1185">Reference proteome</keyword>
<organism evidence="1 2">
    <name type="scientific">Leucogyrophana mollusca</name>
    <dbReference type="NCBI Taxonomy" id="85980"/>
    <lineage>
        <taxon>Eukaryota</taxon>
        <taxon>Fungi</taxon>
        <taxon>Dikarya</taxon>
        <taxon>Basidiomycota</taxon>
        <taxon>Agaricomycotina</taxon>
        <taxon>Agaricomycetes</taxon>
        <taxon>Agaricomycetidae</taxon>
        <taxon>Boletales</taxon>
        <taxon>Boletales incertae sedis</taxon>
        <taxon>Leucogyrophana</taxon>
    </lineage>
</organism>
<protein>
    <submittedName>
        <fullName evidence="1">Uncharacterized protein</fullName>
    </submittedName>
</protein>
<evidence type="ECO:0000313" key="1">
    <source>
        <dbReference type="EMBL" id="KAH7922983.1"/>
    </source>
</evidence>
<accession>A0ACB8BCL8</accession>
<evidence type="ECO:0000313" key="2">
    <source>
        <dbReference type="Proteomes" id="UP000790709"/>
    </source>
</evidence>
<comment type="caution">
    <text evidence="1">The sequence shown here is derived from an EMBL/GenBank/DDBJ whole genome shotgun (WGS) entry which is preliminary data.</text>
</comment>
<dbReference type="Proteomes" id="UP000790709">
    <property type="component" value="Unassembled WGS sequence"/>
</dbReference>
<reference evidence="1" key="1">
    <citation type="journal article" date="2021" name="New Phytol.">
        <title>Evolutionary innovations through gain and loss of genes in the ectomycorrhizal Boletales.</title>
        <authorList>
            <person name="Wu G."/>
            <person name="Miyauchi S."/>
            <person name="Morin E."/>
            <person name="Kuo A."/>
            <person name="Drula E."/>
            <person name="Varga T."/>
            <person name="Kohler A."/>
            <person name="Feng B."/>
            <person name="Cao Y."/>
            <person name="Lipzen A."/>
            <person name="Daum C."/>
            <person name="Hundley H."/>
            <person name="Pangilinan J."/>
            <person name="Johnson J."/>
            <person name="Barry K."/>
            <person name="LaButti K."/>
            <person name="Ng V."/>
            <person name="Ahrendt S."/>
            <person name="Min B."/>
            <person name="Choi I.G."/>
            <person name="Park H."/>
            <person name="Plett J.M."/>
            <person name="Magnuson J."/>
            <person name="Spatafora J.W."/>
            <person name="Nagy L.G."/>
            <person name="Henrissat B."/>
            <person name="Grigoriev I.V."/>
            <person name="Yang Z.L."/>
            <person name="Xu J."/>
            <person name="Martin F.M."/>
        </authorList>
    </citation>
    <scope>NUCLEOTIDE SEQUENCE</scope>
    <source>
        <strain evidence="1">KUC20120723A-06</strain>
    </source>
</reference>
<gene>
    <name evidence="1" type="ORF">BV22DRAFT_1130995</name>
</gene>
<dbReference type="EMBL" id="MU266466">
    <property type="protein sequence ID" value="KAH7922983.1"/>
    <property type="molecule type" value="Genomic_DNA"/>
</dbReference>
<sequence length="306" mass="34575">MQSKTYNNPQYILQSPLLCTFFACLLYGVICTQTFAYMHRFPKDSKIIKSTVLLLCLLEGVHSALLMNVLNYYVIEEGGDEASLALIYRGVGICYIFGYVSTYLVNLFYVWRMWIISQRSAFSIIIAVLATARVGVEVTFCTLSMFNNQWNLFTQNLRPTFISTLVLTAVVDCWIALSMTYYLHQGRTSISMTDSVINRCVRYTVGTGALTFIFTIAILVTMFTGPSITFLCLVPVQCKLYSNSLLVSLNSRNPKRRRDLKSSFAPDTPSESTFSRVDLIPPNTPRWNWRTGDASEPVTPATPHDI</sequence>
<name>A0ACB8BCL8_9AGAM</name>